<dbReference type="Proteomes" id="UP000807306">
    <property type="component" value="Unassembled WGS sequence"/>
</dbReference>
<dbReference type="PANTHER" id="PTHR46579">
    <property type="entry name" value="F5/8 TYPE C DOMAIN-CONTAINING PROTEIN-RELATED"/>
    <property type="match status" value="1"/>
</dbReference>
<gene>
    <name evidence="1" type="ORF">CPB83DRAFT_742670</name>
</gene>
<feature type="non-terminal residue" evidence="1">
    <location>
        <position position="1"/>
    </location>
</feature>
<accession>A0A9P6BD81</accession>
<organism evidence="1 2">
    <name type="scientific">Crepidotus variabilis</name>
    <dbReference type="NCBI Taxonomy" id="179855"/>
    <lineage>
        <taxon>Eukaryota</taxon>
        <taxon>Fungi</taxon>
        <taxon>Dikarya</taxon>
        <taxon>Basidiomycota</taxon>
        <taxon>Agaricomycotina</taxon>
        <taxon>Agaricomycetes</taxon>
        <taxon>Agaricomycetidae</taxon>
        <taxon>Agaricales</taxon>
        <taxon>Agaricineae</taxon>
        <taxon>Crepidotaceae</taxon>
        <taxon>Crepidotus</taxon>
    </lineage>
</organism>
<evidence type="ECO:0000313" key="2">
    <source>
        <dbReference type="Proteomes" id="UP000807306"/>
    </source>
</evidence>
<evidence type="ECO:0000313" key="1">
    <source>
        <dbReference type="EMBL" id="KAF9521370.1"/>
    </source>
</evidence>
<proteinExistence type="predicted"/>
<dbReference type="PANTHER" id="PTHR46579:SF2">
    <property type="entry name" value="C2H2-TYPE DOMAIN-CONTAINING PROTEIN"/>
    <property type="match status" value="1"/>
</dbReference>
<sequence>VDDLCLLWDKGLFLSKTSTYPNGRPVRAAMVPLICDLPAARRAVGLGSHSSTHFCSECDLTLQDINDLDSTTWTPRNYNAHILHATNWRDAPTEDVQDQTFKASGIKWSELLRLPYWDPTRFVVMDSMHGFYLRMFMRHVRDVWGMQVNLEDGDGLPHGDLENLSEDSIAEIQRVLRYEPVAKLRKLKKGELQYLCRHAGLHYGGQKSWMAKLLAQHQRHTPLTKVKAGDLAQLDTLYHTKSKAGLSRTKKALLVALCAIRFAGASRNHHEFNQMNRKSLVEIIHEQRLAEGLVDEDGDLLVTQEKGSTTVLGAHVLSEIRSDMNKIEAPSWWPPSPKHPGEIKWGKFKAEEWRSFCLVNLPITLTRLWGILPKESRQYQMLENYMLLVNAIKIATSRSISHEMISSYEQYMLRYLQGFLRLYPHKNLTPYQHLSLHFGDHLRRFGPTHSWRCYAFERMNGLVQGLPSNSRFGK</sequence>
<dbReference type="EMBL" id="MU158099">
    <property type="protein sequence ID" value="KAF9521370.1"/>
    <property type="molecule type" value="Genomic_DNA"/>
</dbReference>
<dbReference type="OrthoDB" id="3248986at2759"/>
<reference evidence="1" key="1">
    <citation type="submission" date="2020-11" db="EMBL/GenBank/DDBJ databases">
        <authorList>
            <consortium name="DOE Joint Genome Institute"/>
            <person name="Ahrendt S."/>
            <person name="Riley R."/>
            <person name="Andreopoulos W."/>
            <person name="Labutti K."/>
            <person name="Pangilinan J."/>
            <person name="Ruiz-Duenas F.J."/>
            <person name="Barrasa J.M."/>
            <person name="Sanchez-Garcia M."/>
            <person name="Camarero S."/>
            <person name="Miyauchi S."/>
            <person name="Serrano A."/>
            <person name="Linde D."/>
            <person name="Babiker R."/>
            <person name="Drula E."/>
            <person name="Ayuso-Fernandez I."/>
            <person name="Pacheco R."/>
            <person name="Padilla G."/>
            <person name="Ferreira P."/>
            <person name="Barriuso J."/>
            <person name="Kellner H."/>
            <person name="Castanera R."/>
            <person name="Alfaro M."/>
            <person name="Ramirez L."/>
            <person name="Pisabarro A.G."/>
            <person name="Kuo A."/>
            <person name="Tritt A."/>
            <person name="Lipzen A."/>
            <person name="He G."/>
            <person name="Yan M."/>
            <person name="Ng V."/>
            <person name="Cullen D."/>
            <person name="Martin F."/>
            <person name="Rosso M.-N."/>
            <person name="Henrissat B."/>
            <person name="Hibbett D."/>
            <person name="Martinez A.T."/>
            <person name="Grigoriev I.V."/>
        </authorList>
    </citation>
    <scope>NUCLEOTIDE SEQUENCE</scope>
    <source>
        <strain evidence="1">CBS 506.95</strain>
    </source>
</reference>
<keyword evidence="2" id="KW-1185">Reference proteome</keyword>
<dbReference type="AlphaFoldDB" id="A0A9P6BD81"/>
<comment type="caution">
    <text evidence="1">The sequence shown here is derived from an EMBL/GenBank/DDBJ whole genome shotgun (WGS) entry which is preliminary data.</text>
</comment>
<name>A0A9P6BD81_9AGAR</name>
<feature type="non-terminal residue" evidence="1">
    <location>
        <position position="474"/>
    </location>
</feature>
<protein>
    <submittedName>
        <fullName evidence="1">Uncharacterized protein</fullName>
    </submittedName>
</protein>